<name>A0A7S1PGU9_9EUKA</name>
<dbReference type="InterPro" id="IPR007526">
    <property type="entry name" value="SWIRM"/>
</dbReference>
<dbReference type="SUPFAM" id="SSF46689">
    <property type="entry name" value="Homeodomain-like"/>
    <property type="match status" value="2"/>
</dbReference>
<organism evidence="10">
    <name type="scientific">Percolomonas cosmopolitus</name>
    <dbReference type="NCBI Taxonomy" id="63605"/>
    <lineage>
        <taxon>Eukaryota</taxon>
        <taxon>Discoba</taxon>
        <taxon>Heterolobosea</taxon>
        <taxon>Tetramitia</taxon>
        <taxon>Eutetramitia</taxon>
        <taxon>Percolomonadidae</taxon>
        <taxon>Percolomonas</taxon>
    </lineage>
</organism>
<dbReference type="FunFam" id="1.10.10.10:FF:000020">
    <property type="entry name" value="SWI/SNF complex subunit SMARCC2 isoform c"/>
    <property type="match status" value="1"/>
</dbReference>
<dbReference type="InterPro" id="IPR032450">
    <property type="entry name" value="SMARCC_N"/>
</dbReference>
<dbReference type="PANTHER" id="PTHR12802">
    <property type="entry name" value="SWI/SNF COMPLEX-RELATED"/>
    <property type="match status" value="1"/>
</dbReference>
<feature type="domain" description="SWIRM" evidence="7">
    <location>
        <begin position="371"/>
        <end position="468"/>
    </location>
</feature>
<evidence type="ECO:0000259" key="7">
    <source>
        <dbReference type="PROSITE" id="PS50934"/>
    </source>
</evidence>
<dbReference type="Pfam" id="PF16496">
    <property type="entry name" value="SWIRM-assoc_2"/>
    <property type="match status" value="1"/>
</dbReference>
<feature type="domain" description="Chromo" evidence="9">
    <location>
        <begin position="7"/>
        <end position="286"/>
    </location>
</feature>
<keyword evidence="2" id="KW-0238">DNA-binding</keyword>
<evidence type="ECO:0000256" key="1">
    <source>
        <dbReference type="ARBA" id="ARBA00023015"/>
    </source>
</evidence>
<dbReference type="InterPro" id="IPR017884">
    <property type="entry name" value="SANT_dom"/>
</dbReference>
<proteinExistence type="predicted"/>
<dbReference type="InterPro" id="IPR049898">
    <property type="entry name" value="MARR_BRCT_CHROMO"/>
</dbReference>
<dbReference type="InterPro" id="IPR036388">
    <property type="entry name" value="WH-like_DNA-bd_sf"/>
</dbReference>
<dbReference type="AlphaFoldDB" id="A0A7S1PGU9"/>
<dbReference type="Pfam" id="PF16495">
    <property type="entry name" value="SWIRM-assoc_1"/>
    <property type="match status" value="1"/>
</dbReference>
<keyword evidence="3" id="KW-0804">Transcription</keyword>
<keyword evidence="1" id="KW-0805">Transcription regulation</keyword>
<feature type="region of interest" description="Disordered" evidence="5">
    <location>
        <begin position="1"/>
        <end position="27"/>
    </location>
</feature>
<feature type="domain" description="SANT" evidence="8">
    <location>
        <begin position="516"/>
        <end position="567"/>
    </location>
</feature>
<dbReference type="Gene3D" id="1.10.10.10">
    <property type="entry name" value="Winged helix-like DNA-binding domain superfamily/Winged helix DNA-binding domain"/>
    <property type="match status" value="1"/>
</dbReference>
<reference evidence="10" key="1">
    <citation type="submission" date="2021-01" db="EMBL/GenBank/DDBJ databases">
        <authorList>
            <person name="Corre E."/>
            <person name="Pelletier E."/>
            <person name="Niang G."/>
            <person name="Scheremetjew M."/>
            <person name="Finn R."/>
            <person name="Kale V."/>
            <person name="Holt S."/>
            <person name="Cochrane G."/>
            <person name="Meng A."/>
            <person name="Brown T."/>
            <person name="Cohen L."/>
        </authorList>
    </citation>
    <scope>NUCLEOTIDE SEQUENCE</scope>
    <source>
        <strain evidence="10">WS</strain>
    </source>
</reference>
<protein>
    <recommendedName>
        <fullName evidence="11">SWIRM domain-containing protein</fullName>
    </recommendedName>
</protein>
<sequence length="720" mass="81158">MSSTTTTSTPTSKLPHPHSHKAPLTTYPSLLTPPLMRPLAKVVKMESWEVVRDMLGGLWLFQQEHMGMERPHQVTEMKLPASIFSDFRPNGPQRWILQAIKTFARTHQWPKHQYPFASNVNETMTLFTDIKQRLRTREYLHVKYVYLGNLSDEATRTEAREMLSHMQDVQEVEHLVQATHIVCDDPTGENALNLDAGYLRTLDRKEELCFVHWWYYPDSYEQWVEKDLVAGTDPEPPVVRPKWMVYFSWLKHSQLFNEFMNPIDYELDEDNIYEKLEEDIQREIEQNPSILGGAPSTQGGASGAPGPAAGTGELVSPFGDASKKRKREEGVSGTENGDDGQQQKRARLSQGTTVGAEQVSAELMFGSNVTVNLPETCKWFSCDEVDEREKREFPEFFNESDPMKNPTIYKRYRNFIVRQFHINPQTYLTATECRRVLVGDVTVIMRLHAFLEHHSIINAGLTSGNTTTKVLGNVLNQDFVSSGPGNTLVTFSAQGRGDAATTTSEQAGTPAINTTDTLNTWTQEENLRLLDGISRYGDNWNAVSGFVGTKNAHDCMKHFAQLPIEEEFLRESTDVSRANGSSQHAIPFADTSNPVMATVTFLASMVSPGVAAASARAASEALDKELKEGPQKDAKFDMSQLDMKTAAAVALGSATARAKHIAEREELEIQALSRQILDRQMKKFDLKMAYMDKMIESLERERLNVELERQRLRGLDNGEQ</sequence>
<feature type="domain" description="Myb-like" evidence="6">
    <location>
        <begin position="519"/>
        <end position="563"/>
    </location>
</feature>
<dbReference type="PROSITE" id="PS50090">
    <property type="entry name" value="MYB_LIKE"/>
    <property type="match status" value="1"/>
</dbReference>
<evidence type="ECO:0000313" key="10">
    <source>
        <dbReference type="EMBL" id="CAD9081088.1"/>
    </source>
</evidence>
<dbReference type="GO" id="GO:0003677">
    <property type="term" value="F:DNA binding"/>
    <property type="evidence" value="ECO:0007669"/>
    <property type="project" value="UniProtKB-KW"/>
</dbReference>
<evidence type="ECO:0008006" key="11">
    <source>
        <dbReference type="Google" id="ProtNLM"/>
    </source>
</evidence>
<feature type="compositionally biased region" description="Low complexity" evidence="5">
    <location>
        <begin position="292"/>
        <end position="312"/>
    </location>
</feature>
<keyword evidence="4" id="KW-0539">Nucleus</keyword>
<dbReference type="PROSITE" id="PS51293">
    <property type="entry name" value="SANT"/>
    <property type="match status" value="1"/>
</dbReference>
<dbReference type="EMBL" id="HBGD01005233">
    <property type="protein sequence ID" value="CAD9081088.1"/>
    <property type="molecule type" value="Transcribed_RNA"/>
</dbReference>
<dbReference type="Pfam" id="PF04433">
    <property type="entry name" value="SWIRM"/>
    <property type="match status" value="1"/>
</dbReference>
<accession>A0A7S1PGU9</accession>
<dbReference type="Gene3D" id="1.10.10.60">
    <property type="entry name" value="Homeodomain-like"/>
    <property type="match status" value="1"/>
</dbReference>
<dbReference type="GO" id="GO:0005634">
    <property type="term" value="C:nucleus"/>
    <property type="evidence" value="ECO:0007669"/>
    <property type="project" value="UniProtKB-ARBA"/>
</dbReference>
<dbReference type="PROSITE" id="PS50934">
    <property type="entry name" value="SWIRM"/>
    <property type="match status" value="1"/>
</dbReference>
<dbReference type="InterPro" id="IPR001005">
    <property type="entry name" value="SANT/Myb"/>
</dbReference>
<evidence type="ECO:0000256" key="4">
    <source>
        <dbReference type="ARBA" id="ARBA00023242"/>
    </source>
</evidence>
<dbReference type="InterPro" id="IPR032451">
    <property type="entry name" value="SMARCC_C"/>
</dbReference>
<dbReference type="CDD" id="cd00167">
    <property type="entry name" value="SANT"/>
    <property type="match status" value="1"/>
</dbReference>
<dbReference type="PROSITE" id="PS52032">
    <property type="entry name" value="MARR_BRCT_CHROMO"/>
    <property type="match status" value="1"/>
</dbReference>
<evidence type="ECO:0000259" key="9">
    <source>
        <dbReference type="PROSITE" id="PS52032"/>
    </source>
</evidence>
<gene>
    <name evidence="10" type="ORF">PCOS0759_LOCUS4328</name>
</gene>
<feature type="region of interest" description="Disordered" evidence="5">
    <location>
        <begin position="289"/>
        <end position="353"/>
    </location>
</feature>
<dbReference type="PANTHER" id="PTHR12802:SF41">
    <property type="entry name" value="BRAHMA ASSOCIATED PROTEIN 155 KDA"/>
    <property type="match status" value="1"/>
</dbReference>
<feature type="compositionally biased region" description="Low complexity" evidence="5">
    <location>
        <begin position="1"/>
        <end position="14"/>
    </location>
</feature>
<dbReference type="SMART" id="SM00717">
    <property type="entry name" value="SANT"/>
    <property type="match status" value="1"/>
</dbReference>
<evidence type="ECO:0000256" key="3">
    <source>
        <dbReference type="ARBA" id="ARBA00023163"/>
    </source>
</evidence>
<dbReference type="Pfam" id="PF00249">
    <property type="entry name" value="Myb_DNA-binding"/>
    <property type="match status" value="1"/>
</dbReference>
<evidence type="ECO:0000256" key="2">
    <source>
        <dbReference type="ARBA" id="ARBA00023125"/>
    </source>
</evidence>
<evidence type="ECO:0000259" key="6">
    <source>
        <dbReference type="PROSITE" id="PS50090"/>
    </source>
</evidence>
<dbReference type="InterPro" id="IPR009057">
    <property type="entry name" value="Homeodomain-like_sf"/>
</dbReference>
<evidence type="ECO:0000256" key="5">
    <source>
        <dbReference type="SAM" id="MobiDB-lite"/>
    </source>
</evidence>
<evidence type="ECO:0000259" key="8">
    <source>
        <dbReference type="PROSITE" id="PS51293"/>
    </source>
</evidence>